<protein>
    <recommendedName>
        <fullName evidence="7">Amino acid transporter</fullName>
    </recommendedName>
</protein>
<dbReference type="Pfam" id="PF00375">
    <property type="entry name" value="SDF"/>
    <property type="match status" value="1"/>
</dbReference>
<evidence type="ECO:0000256" key="3">
    <source>
        <dbReference type="ARBA" id="ARBA00022475"/>
    </source>
</evidence>
<dbReference type="PANTHER" id="PTHR42865">
    <property type="entry name" value="PROTON/GLUTAMATE-ASPARTATE SYMPORTER"/>
    <property type="match status" value="1"/>
</dbReference>
<proteinExistence type="inferred from homology"/>
<evidence type="ECO:0000256" key="2">
    <source>
        <dbReference type="ARBA" id="ARBA00022448"/>
    </source>
</evidence>
<dbReference type="OrthoDB" id="5877963at2759"/>
<keyword evidence="10" id="KW-1185">Reference proteome</keyword>
<dbReference type="EMBL" id="VJMH01006357">
    <property type="protein sequence ID" value="KAF0690668.1"/>
    <property type="molecule type" value="Genomic_DNA"/>
</dbReference>
<keyword evidence="6 7" id="KW-0472">Membrane</keyword>
<organism evidence="9 10">
    <name type="scientific">Aphanomyces stellatus</name>
    <dbReference type="NCBI Taxonomy" id="120398"/>
    <lineage>
        <taxon>Eukaryota</taxon>
        <taxon>Sar</taxon>
        <taxon>Stramenopiles</taxon>
        <taxon>Oomycota</taxon>
        <taxon>Saprolegniomycetes</taxon>
        <taxon>Saprolegniales</taxon>
        <taxon>Verrucalvaceae</taxon>
        <taxon>Aphanomyces</taxon>
    </lineage>
</organism>
<evidence type="ECO:0000313" key="8">
    <source>
        <dbReference type="EMBL" id="KAF0690668.1"/>
    </source>
</evidence>
<dbReference type="InterPro" id="IPR036458">
    <property type="entry name" value="Na:dicarbo_symporter_sf"/>
</dbReference>
<comment type="subcellular location">
    <subcellularLocation>
        <location evidence="1">Cell membrane</location>
        <topology evidence="1">Multi-pass membrane protein</topology>
    </subcellularLocation>
    <subcellularLocation>
        <location evidence="7">Membrane</location>
        <topology evidence="7">Multi-pass membrane protein</topology>
    </subcellularLocation>
</comment>
<accession>A0A485L9I6</accession>
<dbReference type="PANTHER" id="PTHR42865:SF7">
    <property type="entry name" value="PROTON_GLUTAMATE-ASPARTATE SYMPORTER"/>
    <property type="match status" value="1"/>
</dbReference>
<feature type="transmembrane region" description="Helical" evidence="7">
    <location>
        <begin position="12"/>
        <end position="37"/>
    </location>
</feature>
<gene>
    <name evidence="9" type="primary">Aste57867_17974</name>
    <name evidence="8" type="ORF">As57867_017912</name>
    <name evidence="9" type="ORF">ASTE57867_17974</name>
</gene>
<keyword evidence="3" id="KW-1003">Cell membrane</keyword>
<dbReference type="Proteomes" id="UP000332933">
    <property type="component" value="Unassembled WGS sequence"/>
</dbReference>
<evidence type="ECO:0000256" key="5">
    <source>
        <dbReference type="ARBA" id="ARBA00022989"/>
    </source>
</evidence>
<keyword evidence="2 7" id="KW-0813">Transport</keyword>
<evidence type="ECO:0000313" key="10">
    <source>
        <dbReference type="Proteomes" id="UP000332933"/>
    </source>
</evidence>
<keyword evidence="5 7" id="KW-1133">Transmembrane helix</keyword>
<dbReference type="GO" id="GO:0015293">
    <property type="term" value="F:symporter activity"/>
    <property type="evidence" value="ECO:0007669"/>
    <property type="project" value="UniProtKB-UniRule"/>
</dbReference>
<keyword evidence="4 7" id="KW-0812">Transmembrane</keyword>
<dbReference type="EMBL" id="CAADRA010006378">
    <property type="protein sequence ID" value="VFT94714.1"/>
    <property type="molecule type" value="Genomic_DNA"/>
</dbReference>
<reference evidence="9 10" key="1">
    <citation type="submission" date="2019-03" db="EMBL/GenBank/DDBJ databases">
        <authorList>
            <person name="Gaulin E."/>
            <person name="Dumas B."/>
        </authorList>
    </citation>
    <scope>NUCLEOTIDE SEQUENCE [LARGE SCALE GENOMIC DNA]</scope>
    <source>
        <strain evidence="9">CBS 568.67</strain>
    </source>
</reference>
<dbReference type="SUPFAM" id="SSF118215">
    <property type="entry name" value="Proton glutamate symport protein"/>
    <property type="match status" value="1"/>
</dbReference>
<evidence type="ECO:0000256" key="1">
    <source>
        <dbReference type="ARBA" id="ARBA00004651"/>
    </source>
</evidence>
<dbReference type="Gene3D" id="1.10.3860.10">
    <property type="entry name" value="Sodium:dicarboxylate symporter"/>
    <property type="match status" value="1"/>
</dbReference>
<keyword evidence="7" id="KW-0769">Symport</keyword>
<dbReference type="AlphaFoldDB" id="A0A485L9I6"/>
<name>A0A485L9I6_9STRA</name>
<comment type="similarity">
    <text evidence="7">Belongs to the dicarboxylate/amino acid:cation symporter (DAACS) (TC 2.A.23) family.</text>
</comment>
<feature type="transmembrane region" description="Helical" evidence="7">
    <location>
        <begin position="49"/>
        <end position="65"/>
    </location>
</feature>
<dbReference type="InterPro" id="IPR001991">
    <property type="entry name" value="Na-dicarboxylate_symporter"/>
</dbReference>
<evidence type="ECO:0000256" key="4">
    <source>
        <dbReference type="ARBA" id="ARBA00022692"/>
    </source>
</evidence>
<evidence type="ECO:0000313" key="9">
    <source>
        <dbReference type="EMBL" id="VFT94714.1"/>
    </source>
</evidence>
<sequence>MGRSTQSKSRFLLQVGASLNMSGGALYIAMSLVWLFYNAGLKDFFTPTKMVLAGVISTIGSYAVAPVRNGGIAAVIVAFAMLTGLPTPYAFNFLLLVECIVDPISTLLNAWSNVVVTRIVERAND</sequence>
<reference evidence="8" key="2">
    <citation type="submission" date="2019-06" db="EMBL/GenBank/DDBJ databases">
        <title>Genomics analysis of Aphanomyces spp. identifies a new class of oomycete effector associated with host adaptation.</title>
        <authorList>
            <person name="Gaulin E."/>
        </authorList>
    </citation>
    <scope>NUCLEOTIDE SEQUENCE</scope>
    <source>
        <strain evidence="8">CBS 578.67</strain>
    </source>
</reference>
<dbReference type="GO" id="GO:0005886">
    <property type="term" value="C:plasma membrane"/>
    <property type="evidence" value="ECO:0007669"/>
    <property type="project" value="UniProtKB-SubCell"/>
</dbReference>
<evidence type="ECO:0000256" key="6">
    <source>
        <dbReference type="ARBA" id="ARBA00023136"/>
    </source>
</evidence>
<feature type="transmembrane region" description="Helical" evidence="7">
    <location>
        <begin position="72"/>
        <end position="97"/>
    </location>
</feature>
<evidence type="ECO:0000256" key="7">
    <source>
        <dbReference type="RuleBase" id="RU361216"/>
    </source>
</evidence>
<comment type="caution">
    <text evidence="7">Lacks conserved residue(s) required for the propagation of feature annotation.</text>
</comment>